<feature type="compositionally biased region" description="Polar residues" evidence="1">
    <location>
        <begin position="138"/>
        <end position="157"/>
    </location>
</feature>
<feature type="region of interest" description="Disordered" evidence="1">
    <location>
        <begin position="927"/>
        <end position="964"/>
    </location>
</feature>
<dbReference type="InterPro" id="IPR012677">
    <property type="entry name" value="Nucleotide-bd_a/b_plait_sf"/>
</dbReference>
<protein>
    <submittedName>
        <fullName evidence="4">Coiled-coil domain-containing protein R3HCC1L-like</fullName>
    </submittedName>
</protein>
<feature type="compositionally biased region" description="Basic and acidic residues" evidence="1">
    <location>
        <begin position="705"/>
        <end position="721"/>
    </location>
</feature>
<feature type="region of interest" description="Disordered" evidence="1">
    <location>
        <begin position="109"/>
        <end position="207"/>
    </location>
</feature>
<feature type="compositionally biased region" description="Polar residues" evidence="1">
    <location>
        <begin position="109"/>
        <end position="123"/>
    </location>
</feature>
<dbReference type="KEGG" id="aten:116308972"/>
<feature type="region of interest" description="Disordered" evidence="1">
    <location>
        <begin position="276"/>
        <end position="299"/>
    </location>
</feature>
<feature type="compositionally biased region" description="Basic residues" evidence="1">
    <location>
        <begin position="722"/>
        <end position="731"/>
    </location>
</feature>
<dbReference type="FunCoup" id="A0A6P8J5G0">
    <property type="interactions" value="628"/>
</dbReference>
<feature type="region of interest" description="Disordered" evidence="1">
    <location>
        <begin position="522"/>
        <end position="547"/>
    </location>
</feature>
<accession>A0A6P8J5G0</accession>
<feature type="domain" description="R3H" evidence="2">
    <location>
        <begin position="35"/>
        <end position="101"/>
    </location>
</feature>
<reference evidence="4" key="1">
    <citation type="submission" date="2025-08" db="UniProtKB">
        <authorList>
            <consortium name="RefSeq"/>
        </authorList>
    </citation>
    <scope>IDENTIFICATION</scope>
    <source>
        <tissue evidence="4">Tentacle</tissue>
    </source>
</reference>
<dbReference type="InterPro" id="IPR039884">
    <property type="entry name" value="R3HC1/R3HCL"/>
</dbReference>
<feature type="region of interest" description="Disordered" evidence="1">
    <location>
        <begin position="574"/>
        <end position="775"/>
    </location>
</feature>
<evidence type="ECO:0000313" key="3">
    <source>
        <dbReference type="Proteomes" id="UP000515163"/>
    </source>
</evidence>
<feature type="compositionally biased region" description="Basic and acidic residues" evidence="1">
    <location>
        <begin position="188"/>
        <end position="203"/>
    </location>
</feature>
<dbReference type="Pfam" id="PF01424">
    <property type="entry name" value="R3H"/>
    <property type="match status" value="1"/>
</dbReference>
<sequence>MAALAKIPGKITAAVATVARASTRLAACYFSLHEQLFLENLQEDLESFLQTTDSTEVIVLPPLCPRYRYLTHNLVQNEFPPLRSVSIGSDKKRRTVIFLKPQTLDSNSEKVMSMNSVGNQGKKNLSIGRGRGKRSDQQKPIQIQNIPSGSKSESQSKTPDKTLSMRVSRGRGWKRPDQAIYVPKALRKKDNVDGQSPEDKSREEDEVCQLVKKDKGILSDYDSFLEQKSADRHSLTRQYPEKEETAVSVASRGDQKSCNISNEKEVEPHVNTLSESVTAGSSCSNDAAPLDTNKNPVDISDINQDCYETKNESRNEKVKEEATAKILRTVENQDTCTKRDEKEEEQKLWESEGKTGMDSEGSADGTQMIDICQSMPLVTSCEESDKNEQNGQKLLENQDVRKSTTSNQQKPVIDSFQTSSSVESYHVDDDTKSEEEVQENILNTDQQQCLTSNTSLMLNKSITEKENLQKEESEFSEKNQVLGIETKEKENKDSDVCQSSLNVKELNTGFYNKHDIILQDSMSSPSSEGDVALENDSKIDETCDDEGLPEETSKICVFNKALIDLKDELPGILKENSEGNHVDDKSICSKSEVSREVNAEVTPDELLHENSSEKNETVSGNQEDQRESDDFKVIETQGDTESEQGKNVSILEVGNNEEGKIDSDNNVNNEMKSDEKDAKHKKKSKKKKGDDETKEEKKKKKSKKKESENGEPKEKENDEKRKLKKKEKKKASREDSESKSKDHKSKKNAKDKKDRNDGNDEDSESWESKFNEDGECLDPELLEELTEVTGIKKPSKRKTQFDYYALPPKEVIIDEDSGYGHIAELYDFSPELKTQDLVQLLSSFKNQGDEIKWVDDTHALAVFSSEIAAKQAIQMCSSPIIKLRPVSQGISESKSKAKRCFSVPQPYKPRPKTTKLAAHRLVTGALGVRSTMSKEEREREKEKIKEAKEQKRQEKQRKADVWGD</sequence>
<dbReference type="OrthoDB" id="5418203at2759"/>
<dbReference type="InterPro" id="IPR036867">
    <property type="entry name" value="R3H_dom_sf"/>
</dbReference>
<gene>
    <name evidence="4" type="primary">LOC116308972</name>
</gene>
<dbReference type="PANTHER" id="PTHR21678">
    <property type="entry name" value="GROWTH INHIBITION AND DIFFERENTIATION RELATED PROTEIN 88"/>
    <property type="match status" value="1"/>
</dbReference>
<dbReference type="AlphaFoldDB" id="A0A6P8J5G0"/>
<dbReference type="InterPro" id="IPR001374">
    <property type="entry name" value="R3H_dom"/>
</dbReference>
<dbReference type="PANTHER" id="PTHR21678:SF0">
    <property type="entry name" value="C3H1-TYPE DOMAIN-CONTAINING PROTEIN"/>
    <property type="match status" value="1"/>
</dbReference>
<evidence type="ECO:0000259" key="2">
    <source>
        <dbReference type="PROSITE" id="PS51061"/>
    </source>
</evidence>
<organism evidence="3 4">
    <name type="scientific">Actinia tenebrosa</name>
    <name type="common">Australian red waratah sea anemone</name>
    <dbReference type="NCBI Taxonomy" id="6105"/>
    <lineage>
        <taxon>Eukaryota</taxon>
        <taxon>Metazoa</taxon>
        <taxon>Cnidaria</taxon>
        <taxon>Anthozoa</taxon>
        <taxon>Hexacorallia</taxon>
        <taxon>Actiniaria</taxon>
        <taxon>Actiniidae</taxon>
        <taxon>Actinia</taxon>
    </lineage>
</organism>
<dbReference type="SUPFAM" id="SSF82708">
    <property type="entry name" value="R3H domain"/>
    <property type="match status" value="1"/>
</dbReference>
<evidence type="ECO:0000256" key="1">
    <source>
        <dbReference type="SAM" id="MobiDB-lite"/>
    </source>
</evidence>
<feature type="compositionally biased region" description="Basic and acidic residues" evidence="1">
    <location>
        <begin position="932"/>
        <end position="964"/>
    </location>
</feature>
<dbReference type="GeneID" id="116308972"/>
<dbReference type="PROSITE" id="PS51061">
    <property type="entry name" value="R3H"/>
    <property type="match status" value="1"/>
</dbReference>
<keyword evidence="3" id="KW-1185">Reference proteome</keyword>
<dbReference type="GO" id="GO:0003676">
    <property type="term" value="F:nucleic acid binding"/>
    <property type="evidence" value="ECO:0007669"/>
    <property type="project" value="UniProtKB-UniRule"/>
</dbReference>
<evidence type="ECO:0000313" key="4">
    <source>
        <dbReference type="RefSeq" id="XP_031575356.1"/>
    </source>
</evidence>
<dbReference type="InParanoid" id="A0A6P8J5G0"/>
<feature type="compositionally biased region" description="Polar residues" evidence="1">
    <location>
        <begin position="403"/>
        <end position="423"/>
    </location>
</feature>
<feature type="compositionally biased region" description="Basic residues" evidence="1">
    <location>
        <begin position="741"/>
        <end position="750"/>
    </location>
</feature>
<proteinExistence type="predicted"/>
<feature type="compositionally biased region" description="Basic and acidic residues" evidence="1">
    <location>
        <begin position="605"/>
        <end position="616"/>
    </location>
</feature>
<name>A0A6P8J5G0_ACTTE</name>
<dbReference type="Proteomes" id="UP000515163">
    <property type="component" value="Unplaced"/>
</dbReference>
<dbReference type="RefSeq" id="XP_031575356.1">
    <property type="nucleotide sequence ID" value="XM_031719496.1"/>
</dbReference>
<feature type="region of interest" description="Disordered" evidence="1">
    <location>
        <begin position="334"/>
        <end position="364"/>
    </location>
</feature>
<feature type="compositionally biased region" description="Polar residues" evidence="1">
    <location>
        <begin position="276"/>
        <end position="285"/>
    </location>
</feature>
<feature type="compositionally biased region" description="Basic and acidic residues" evidence="1">
    <location>
        <begin position="336"/>
        <end position="357"/>
    </location>
</feature>
<feature type="compositionally biased region" description="Basic and acidic residues" evidence="1">
    <location>
        <begin position="574"/>
        <end position="598"/>
    </location>
</feature>
<dbReference type="Gene3D" id="3.30.70.330">
    <property type="match status" value="1"/>
</dbReference>
<feature type="region of interest" description="Disordered" evidence="1">
    <location>
        <begin position="380"/>
        <end position="432"/>
    </location>
</feature>
<feature type="compositionally biased region" description="Basic and acidic residues" evidence="1">
    <location>
        <begin position="623"/>
        <end position="633"/>
    </location>
</feature>